<dbReference type="GeneID" id="111136727"/>
<name>A0A8B8EU72_CRAVI</name>
<keyword evidence="6" id="KW-0547">Nucleotide-binding</keyword>
<evidence type="ECO:0000313" key="12">
    <source>
        <dbReference type="Proteomes" id="UP000694844"/>
    </source>
</evidence>
<dbReference type="Gene3D" id="1.10.510.10">
    <property type="entry name" value="Transferase(Phosphotransferase) domain 1"/>
    <property type="match status" value="2"/>
</dbReference>
<dbReference type="GO" id="GO:0008033">
    <property type="term" value="P:tRNA processing"/>
    <property type="evidence" value="ECO:0007669"/>
    <property type="project" value="UniProtKB-KW"/>
</dbReference>
<dbReference type="PANTHER" id="PTHR12209:SF0">
    <property type="entry name" value="EKC_KEOPS COMPLEX SUBUNIT TP53RK"/>
    <property type="match status" value="1"/>
</dbReference>
<dbReference type="GO" id="GO:0005634">
    <property type="term" value="C:nucleus"/>
    <property type="evidence" value="ECO:0007669"/>
    <property type="project" value="TreeGrafter"/>
</dbReference>
<evidence type="ECO:0000256" key="7">
    <source>
        <dbReference type="ARBA" id="ARBA00022777"/>
    </source>
</evidence>
<dbReference type="InterPro" id="IPR000719">
    <property type="entry name" value="Prot_kinase_dom"/>
</dbReference>
<evidence type="ECO:0000256" key="8">
    <source>
        <dbReference type="ARBA" id="ARBA00022840"/>
    </source>
</evidence>
<evidence type="ECO:0000256" key="4">
    <source>
        <dbReference type="ARBA" id="ARBA00022679"/>
    </source>
</evidence>
<keyword evidence="8" id="KW-0067">ATP-binding</keyword>
<dbReference type="PROSITE" id="PS00109">
    <property type="entry name" value="PROTEIN_KINASE_TYR"/>
    <property type="match status" value="1"/>
</dbReference>
<dbReference type="EC" id="2.7.11.1" evidence="2"/>
<evidence type="ECO:0000256" key="10">
    <source>
        <dbReference type="ARBA" id="ARBA00048679"/>
    </source>
</evidence>
<dbReference type="GO" id="GO:0004674">
    <property type="term" value="F:protein serine/threonine kinase activity"/>
    <property type="evidence" value="ECO:0007669"/>
    <property type="project" value="UniProtKB-KW"/>
</dbReference>
<dbReference type="GO" id="GO:0005524">
    <property type="term" value="F:ATP binding"/>
    <property type="evidence" value="ECO:0007669"/>
    <property type="project" value="UniProtKB-KW"/>
</dbReference>
<dbReference type="Proteomes" id="UP000694844">
    <property type="component" value="Chromosome 5"/>
</dbReference>
<evidence type="ECO:0000259" key="11">
    <source>
        <dbReference type="PROSITE" id="PS50011"/>
    </source>
</evidence>
<keyword evidence="4" id="KW-0808">Transferase</keyword>
<dbReference type="InterPro" id="IPR011009">
    <property type="entry name" value="Kinase-like_dom_sf"/>
</dbReference>
<evidence type="ECO:0000256" key="9">
    <source>
        <dbReference type="ARBA" id="ARBA00047899"/>
    </source>
</evidence>
<dbReference type="GO" id="GO:0070525">
    <property type="term" value="P:tRNA threonylcarbamoyladenosine metabolic process"/>
    <property type="evidence" value="ECO:0007669"/>
    <property type="project" value="TreeGrafter"/>
</dbReference>
<dbReference type="OrthoDB" id="3399at2759"/>
<dbReference type="FunFam" id="3.30.200.20:FF:000201">
    <property type="entry name" value="TP53-regulating kinase isoform X1"/>
    <property type="match status" value="1"/>
</dbReference>
<evidence type="ECO:0000256" key="1">
    <source>
        <dbReference type="ARBA" id="ARBA00010630"/>
    </source>
</evidence>
<proteinExistence type="inferred from homology"/>
<keyword evidence="3" id="KW-0723">Serine/threonine-protein kinase</keyword>
<dbReference type="RefSeq" id="XP_022343519.1">
    <property type="nucleotide sequence ID" value="XM_022487811.1"/>
</dbReference>
<protein>
    <recommendedName>
        <fullName evidence="2">non-specific serine/threonine protein kinase</fullName>
        <ecNumber evidence="2">2.7.11.1</ecNumber>
    </recommendedName>
</protein>
<dbReference type="InterPro" id="IPR008266">
    <property type="entry name" value="Tyr_kinase_AS"/>
</dbReference>
<keyword evidence="5" id="KW-0819">tRNA processing</keyword>
<dbReference type="Gene3D" id="3.30.200.20">
    <property type="entry name" value="Phosphorylase Kinase, domain 1"/>
    <property type="match status" value="1"/>
</dbReference>
<keyword evidence="12" id="KW-1185">Reference proteome</keyword>
<dbReference type="SUPFAM" id="SSF56112">
    <property type="entry name" value="Protein kinase-like (PK-like)"/>
    <property type="match status" value="1"/>
</dbReference>
<dbReference type="AlphaFoldDB" id="A0A8B8EU72"/>
<dbReference type="PROSITE" id="PS50011">
    <property type="entry name" value="PROTEIN_KINASE_DOM"/>
    <property type="match status" value="1"/>
</dbReference>
<organism evidence="12 13">
    <name type="scientific">Crassostrea virginica</name>
    <name type="common">Eastern oyster</name>
    <dbReference type="NCBI Taxonomy" id="6565"/>
    <lineage>
        <taxon>Eukaryota</taxon>
        <taxon>Metazoa</taxon>
        <taxon>Spiralia</taxon>
        <taxon>Lophotrochozoa</taxon>
        <taxon>Mollusca</taxon>
        <taxon>Bivalvia</taxon>
        <taxon>Autobranchia</taxon>
        <taxon>Pteriomorphia</taxon>
        <taxon>Ostreida</taxon>
        <taxon>Ostreoidea</taxon>
        <taxon>Ostreidae</taxon>
        <taxon>Crassostrea</taxon>
    </lineage>
</organism>
<comment type="catalytic activity">
    <reaction evidence="10">
        <text>L-seryl-[protein] + ATP = O-phospho-L-seryl-[protein] + ADP + H(+)</text>
        <dbReference type="Rhea" id="RHEA:17989"/>
        <dbReference type="Rhea" id="RHEA-COMP:9863"/>
        <dbReference type="Rhea" id="RHEA-COMP:11604"/>
        <dbReference type="ChEBI" id="CHEBI:15378"/>
        <dbReference type="ChEBI" id="CHEBI:29999"/>
        <dbReference type="ChEBI" id="CHEBI:30616"/>
        <dbReference type="ChEBI" id="CHEBI:83421"/>
        <dbReference type="ChEBI" id="CHEBI:456216"/>
        <dbReference type="EC" id="2.7.11.1"/>
    </reaction>
</comment>
<evidence type="ECO:0000256" key="6">
    <source>
        <dbReference type="ARBA" id="ARBA00022741"/>
    </source>
</evidence>
<reference evidence="13" key="1">
    <citation type="submission" date="2025-08" db="UniProtKB">
        <authorList>
            <consortium name="RefSeq"/>
        </authorList>
    </citation>
    <scope>IDENTIFICATION</scope>
    <source>
        <tissue evidence="13">Whole sample</tissue>
    </source>
</reference>
<evidence type="ECO:0000256" key="5">
    <source>
        <dbReference type="ARBA" id="ARBA00022694"/>
    </source>
</evidence>
<comment type="catalytic activity">
    <reaction evidence="9">
        <text>L-threonyl-[protein] + ATP = O-phospho-L-threonyl-[protein] + ADP + H(+)</text>
        <dbReference type="Rhea" id="RHEA:46608"/>
        <dbReference type="Rhea" id="RHEA-COMP:11060"/>
        <dbReference type="Rhea" id="RHEA-COMP:11605"/>
        <dbReference type="ChEBI" id="CHEBI:15378"/>
        <dbReference type="ChEBI" id="CHEBI:30013"/>
        <dbReference type="ChEBI" id="CHEBI:30616"/>
        <dbReference type="ChEBI" id="CHEBI:61977"/>
        <dbReference type="ChEBI" id="CHEBI:456216"/>
        <dbReference type="EC" id="2.7.11.1"/>
    </reaction>
</comment>
<accession>A0A8B8EU72</accession>
<evidence type="ECO:0000256" key="2">
    <source>
        <dbReference type="ARBA" id="ARBA00012513"/>
    </source>
</evidence>
<gene>
    <name evidence="13" type="primary">LOC111136727</name>
</gene>
<dbReference type="GO" id="GO:0005829">
    <property type="term" value="C:cytosol"/>
    <property type="evidence" value="ECO:0007669"/>
    <property type="project" value="TreeGrafter"/>
</dbReference>
<sequence>MELWKQGAEAKLYKTNFYGKPCIVKERFTKSYRHPILDKSLTAHRIKSEIRAMLRCRMNGILTPTVYFVNMESSCIYMEEMQDSLTVRDHIQNVQNAQDTAEAIETLTPLADAIGITLGIMHKQNIVHGDLTTSNMLLQERALISTHPNTEKLFNVILQAYCRSNDTGSKDVIAKLEEVRMRGRKRTMVG</sequence>
<keyword evidence="7" id="KW-0418">Kinase</keyword>
<feature type="domain" description="Protein kinase" evidence="11">
    <location>
        <begin position="1"/>
        <end position="190"/>
    </location>
</feature>
<comment type="similarity">
    <text evidence="1">Belongs to the protein kinase superfamily. BUD32 family.</text>
</comment>
<dbReference type="PANTHER" id="PTHR12209">
    <property type="entry name" value="NON-SPECIFIC SERINE/THREONINE PROTEIN KINASE"/>
    <property type="match status" value="1"/>
</dbReference>
<dbReference type="GO" id="GO:0000408">
    <property type="term" value="C:EKC/KEOPS complex"/>
    <property type="evidence" value="ECO:0007669"/>
    <property type="project" value="UniProtKB-ARBA"/>
</dbReference>
<evidence type="ECO:0000256" key="3">
    <source>
        <dbReference type="ARBA" id="ARBA00022527"/>
    </source>
</evidence>
<dbReference type="Pfam" id="PF06293">
    <property type="entry name" value="Kdo"/>
    <property type="match status" value="1"/>
</dbReference>
<evidence type="ECO:0000313" key="13">
    <source>
        <dbReference type="RefSeq" id="XP_022343519.1"/>
    </source>
</evidence>